<dbReference type="RefSeq" id="XP_056519783.1">
    <property type="nucleotide sequence ID" value="XM_056666187.1"/>
</dbReference>
<dbReference type="Pfam" id="PF22936">
    <property type="entry name" value="Pol_BBD"/>
    <property type="match status" value="1"/>
</dbReference>
<dbReference type="InterPro" id="IPR054722">
    <property type="entry name" value="PolX-like_BBD"/>
</dbReference>
<protein>
    <recommendedName>
        <fullName evidence="1">Retrovirus-related Pol polyprotein from transposon TNT 1-94-like beta-barrel domain-containing protein</fullName>
    </recommendedName>
</protein>
<dbReference type="GeneID" id="81405357"/>
<keyword evidence="3" id="KW-1185">Reference proteome</keyword>
<comment type="caution">
    <text evidence="2">The sequence shown here is derived from an EMBL/GenBank/DDBJ whole genome shotgun (WGS) entry which is preliminary data.</text>
</comment>
<dbReference type="AlphaFoldDB" id="A0A9W9GSR3"/>
<name>A0A9W9GSR3_9EURO</name>
<accession>A0A9W9GSR3</accession>
<gene>
    <name evidence="2" type="ORF">N7515_005443</name>
</gene>
<sequence length="255" mass="29478">MSLCPSWVWAFDSNVHVAKDRDWFTDNYVSFNSSVEDRSGNRYEVIGVGTVRLRTQKKPGLSGDASRGQIWLTKVLHCPTMPCNIIGKPIIEDYLITPFHYEASLDDIFNSGDPFAYINNYHIDMREHPELAYFKPVFRGDYCWRLCHLVLTPPPEGVHVGPRVFERRKAKEYNIHAELASDEQERLKRVIAGIDTSGPDFLRPEEEEWLKFHDGSEEKFLASRGFEIDVEQDRKDGRAILRDIIAGKKNWTETT</sequence>
<organism evidence="2 3">
    <name type="scientific">Penicillium bovifimosum</name>
    <dbReference type="NCBI Taxonomy" id="126998"/>
    <lineage>
        <taxon>Eukaryota</taxon>
        <taxon>Fungi</taxon>
        <taxon>Dikarya</taxon>
        <taxon>Ascomycota</taxon>
        <taxon>Pezizomycotina</taxon>
        <taxon>Eurotiomycetes</taxon>
        <taxon>Eurotiomycetidae</taxon>
        <taxon>Eurotiales</taxon>
        <taxon>Aspergillaceae</taxon>
        <taxon>Penicillium</taxon>
    </lineage>
</organism>
<reference evidence="2" key="2">
    <citation type="journal article" date="2023" name="IMA Fungus">
        <title>Comparative genomic study of the Penicillium genus elucidates a diverse pangenome and 15 lateral gene transfer events.</title>
        <authorList>
            <person name="Petersen C."/>
            <person name="Sorensen T."/>
            <person name="Nielsen M.R."/>
            <person name="Sondergaard T.E."/>
            <person name="Sorensen J.L."/>
            <person name="Fitzpatrick D.A."/>
            <person name="Frisvad J.C."/>
            <person name="Nielsen K.L."/>
        </authorList>
    </citation>
    <scope>NUCLEOTIDE SEQUENCE</scope>
    <source>
        <strain evidence="2">IBT 22155</strain>
    </source>
</reference>
<reference evidence="2" key="1">
    <citation type="submission" date="2022-11" db="EMBL/GenBank/DDBJ databases">
        <authorList>
            <person name="Petersen C."/>
        </authorList>
    </citation>
    <scope>NUCLEOTIDE SEQUENCE</scope>
    <source>
        <strain evidence="2">IBT 22155</strain>
    </source>
</reference>
<evidence type="ECO:0000259" key="1">
    <source>
        <dbReference type="Pfam" id="PF22936"/>
    </source>
</evidence>
<evidence type="ECO:0000313" key="2">
    <source>
        <dbReference type="EMBL" id="KAJ5129404.1"/>
    </source>
</evidence>
<dbReference type="PANTHER" id="PTHR40628:SF1">
    <property type="entry name" value="CHROMO DOMAIN-CONTAINING PROTEIN"/>
    <property type="match status" value="1"/>
</dbReference>
<feature type="domain" description="Retrovirus-related Pol polyprotein from transposon TNT 1-94-like beta-barrel" evidence="1">
    <location>
        <begin position="14"/>
        <end position="86"/>
    </location>
</feature>
<dbReference type="EMBL" id="JAPQKL010000005">
    <property type="protein sequence ID" value="KAJ5129404.1"/>
    <property type="molecule type" value="Genomic_DNA"/>
</dbReference>
<dbReference type="PANTHER" id="PTHR40628">
    <property type="entry name" value="CHROMO DOMAIN-CONTAINING PROTEIN"/>
    <property type="match status" value="1"/>
</dbReference>
<dbReference type="OrthoDB" id="4232400at2759"/>
<evidence type="ECO:0000313" key="3">
    <source>
        <dbReference type="Proteomes" id="UP001149079"/>
    </source>
</evidence>
<proteinExistence type="predicted"/>
<dbReference type="Proteomes" id="UP001149079">
    <property type="component" value="Unassembled WGS sequence"/>
</dbReference>